<keyword evidence="4 6" id="KW-1133">Transmembrane helix</keyword>
<dbReference type="GO" id="GO:0006857">
    <property type="term" value="P:oligopeptide transport"/>
    <property type="evidence" value="ECO:0007669"/>
    <property type="project" value="InterPro"/>
</dbReference>
<feature type="transmembrane region" description="Helical" evidence="6">
    <location>
        <begin position="506"/>
        <end position="532"/>
    </location>
</feature>
<dbReference type="GeneID" id="18608821"/>
<dbReference type="InterPro" id="IPR018456">
    <property type="entry name" value="PTR2_symporter_CS"/>
</dbReference>
<evidence type="ECO:0000313" key="7">
    <source>
        <dbReference type="Proteomes" id="UP000694886"/>
    </source>
</evidence>
<feature type="transmembrane region" description="Helical" evidence="6">
    <location>
        <begin position="262"/>
        <end position="282"/>
    </location>
</feature>
<keyword evidence="3 6" id="KW-0812">Transmembrane</keyword>
<comment type="subcellular location">
    <subcellularLocation>
        <location evidence="1">Membrane</location>
        <topology evidence="1">Multi-pass membrane protein</topology>
    </subcellularLocation>
</comment>
<feature type="transmembrane region" description="Helical" evidence="6">
    <location>
        <begin position="87"/>
        <end position="105"/>
    </location>
</feature>
<dbReference type="Gene3D" id="1.20.1250.20">
    <property type="entry name" value="MFS general substrate transporter like domains"/>
    <property type="match status" value="1"/>
</dbReference>
<feature type="transmembrane region" description="Helical" evidence="6">
    <location>
        <begin position="424"/>
        <end position="442"/>
    </location>
</feature>
<feature type="transmembrane region" description="Helical" evidence="6">
    <location>
        <begin position="591"/>
        <end position="611"/>
    </location>
</feature>
<feature type="transmembrane region" description="Helical" evidence="6">
    <location>
        <begin position="463"/>
        <end position="480"/>
    </location>
</feature>
<feature type="transmembrane region" description="Helical" evidence="6">
    <location>
        <begin position="382"/>
        <end position="404"/>
    </location>
</feature>
<feature type="transmembrane region" description="Helical" evidence="6">
    <location>
        <begin position="544"/>
        <end position="565"/>
    </location>
</feature>
<keyword evidence="5 6" id="KW-0472">Membrane</keyword>
<dbReference type="PROSITE" id="PS01022">
    <property type="entry name" value="PTR2_1"/>
    <property type="match status" value="1"/>
</dbReference>
<feature type="transmembrane region" description="Helical" evidence="6">
    <location>
        <begin position="117"/>
        <end position="137"/>
    </location>
</feature>
<dbReference type="RefSeq" id="XP_007043762.2">
    <property type="nucleotide sequence ID" value="XM_007043700.2"/>
</dbReference>
<feature type="transmembrane region" description="Helical" evidence="6">
    <location>
        <begin position="144"/>
        <end position="167"/>
    </location>
</feature>
<gene>
    <name evidence="8" type="primary">LOC18608821</name>
</gene>
<evidence type="ECO:0000313" key="8">
    <source>
        <dbReference type="RefSeq" id="XP_007043762.2"/>
    </source>
</evidence>
<dbReference type="KEGG" id="tcc:18608821"/>
<protein>
    <submittedName>
        <fullName evidence="8">Protein NRT1/ PTR FAMILY 6.1</fullName>
    </submittedName>
</protein>
<evidence type="ECO:0000256" key="6">
    <source>
        <dbReference type="SAM" id="Phobius"/>
    </source>
</evidence>
<dbReference type="InterPro" id="IPR036259">
    <property type="entry name" value="MFS_trans_sf"/>
</dbReference>
<dbReference type="InterPro" id="IPR000109">
    <property type="entry name" value="POT_fam"/>
</dbReference>
<evidence type="ECO:0000256" key="5">
    <source>
        <dbReference type="ARBA" id="ARBA00023136"/>
    </source>
</evidence>
<evidence type="ECO:0000256" key="1">
    <source>
        <dbReference type="ARBA" id="ARBA00004141"/>
    </source>
</evidence>
<dbReference type="AlphaFoldDB" id="A0AB32VJB6"/>
<evidence type="ECO:0000256" key="4">
    <source>
        <dbReference type="ARBA" id="ARBA00022989"/>
    </source>
</evidence>
<dbReference type="GO" id="GO:0016020">
    <property type="term" value="C:membrane"/>
    <property type="evidence" value="ECO:0007669"/>
    <property type="project" value="UniProtKB-SubCell"/>
</dbReference>
<dbReference type="Pfam" id="PF00854">
    <property type="entry name" value="PTR2"/>
    <property type="match status" value="1"/>
</dbReference>
<dbReference type="PANTHER" id="PTHR11654">
    <property type="entry name" value="OLIGOPEPTIDE TRANSPORTER-RELATED"/>
    <property type="match status" value="1"/>
</dbReference>
<dbReference type="GO" id="GO:0022857">
    <property type="term" value="F:transmembrane transporter activity"/>
    <property type="evidence" value="ECO:0007669"/>
    <property type="project" value="InterPro"/>
</dbReference>
<feature type="transmembrane region" description="Helical" evidence="6">
    <location>
        <begin position="192"/>
        <end position="212"/>
    </location>
</feature>
<feature type="transmembrane region" description="Helical" evidence="6">
    <location>
        <begin position="233"/>
        <end position="256"/>
    </location>
</feature>
<dbReference type="Proteomes" id="UP000694886">
    <property type="component" value="Chromosome 2"/>
</dbReference>
<dbReference type="Gramene" id="Tc02v2_t016190.1">
    <property type="protein sequence ID" value="Tc02v2_p016190.1"/>
    <property type="gene ID" value="Tc02v2_g016190"/>
</dbReference>
<evidence type="ECO:0000256" key="3">
    <source>
        <dbReference type="ARBA" id="ARBA00022692"/>
    </source>
</evidence>
<reference evidence="7" key="1">
    <citation type="journal article" date="1997" name="Nucleic Acids Res.">
        <title>tRNAscan-SE: a program for improved detection of transfer RNA genes in genomic sequence.</title>
        <authorList>
            <person name="Lowe T.M."/>
            <person name="Eddy S.R."/>
        </authorList>
    </citation>
    <scope>NUCLEOTIDE SEQUENCE [LARGE SCALE GENOMIC DNA]</scope>
    <source>
        <strain evidence="7">r\B97-61/B2</strain>
    </source>
</reference>
<evidence type="ECO:0000256" key="2">
    <source>
        <dbReference type="ARBA" id="ARBA00005982"/>
    </source>
</evidence>
<proteinExistence type="inferred from homology"/>
<accession>A0AB32VJB6</accession>
<organism evidence="7 8">
    <name type="scientific">Theobroma cacao</name>
    <name type="common">Cacao</name>
    <name type="synonym">Cocoa</name>
    <dbReference type="NCBI Taxonomy" id="3641"/>
    <lineage>
        <taxon>Eukaryota</taxon>
        <taxon>Viridiplantae</taxon>
        <taxon>Streptophyta</taxon>
        <taxon>Embryophyta</taxon>
        <taxon>Tracheophyta</taxon>
        <taxon>Spermatophyta</taxon>
        <taxon>Magnoliopsida</taxon>
        <taxon>eudicotyledons</taxon>
        <taxon>Gunneridae</taxon>
        <taxon>Pentapetalae</taxon>
        <taxon>rosids</taxon>
        <taxon>malvids</taxon>
        <taxon>Malvales</taxon>
        <taxon>Malvaceae</taxon>
        <taxon>Byttnerioideae</taxon>
        <taxon>Theobroma</taxon>
    </lineage>
</organism>
<sequence length="636" mass="70616">MGTAEIKSPEDLRETPAILDGISESVHRKKLGVFFIESDNRRTAFGRGYTGGTTPVNIHWKPIADLSKTGGWIAAFFIFGNEMAERMAYFGLSVNMVAFMFYVMHRPFSSSSNAVNNFLGISQASSVLGGFLADAYLGRYWTIAIFTTIYLAGLTGITLCATMKMFVPNQDQCDQLSLVLGSCEPAKPWQMLYLYTVLYITAFGAAGIRPCVSSFGADQFDERSKDYKTLLDRFFNFFYLSVTTGAIVAFTLVVYIQIERGWGAAFGSLAIAMGISNMLFFAGTPLYRHRLPGGSPLTRVAQVLVAAFKKRNVPFTRSEFVGLYELPGRHSAIKGSGKIPHTDDFRGLDKAALQLKEDGSNPSPWRLCTVTQVEEVKILIKLIPVPACTIMLSAVLTEFLTLSIQQAYTLNTHIGKLKLPVTCMPVFPGLSIFLILCLYYSVFVPISRRITGHPHGASQLQRVGIGLFISILSVAWAGGFERFRRAYAISHGYEVSFLTPMPDLSAYWLLIQYCLIGIAEVFSIVGLLEFLYEEAPDAMKSIGSAYAALAGGLGCFVASIINSIIKSVTRNPENRQQSWLSQNINTGKFDYFYWLLTVLCVINFCIFLYSANRYKYRTEQALEVRETKQNIPAEDS</sequence>
<name>A0AB32VJB6_THECC</name>
<dbReference type="CDD" id="cd17351">
    <property type="entry name" value="MFS_NPF"/>
    <property type="match status" value="1"/>
</dbReference>
<dbReference type="SUPFAM" id="SSF103473">
    <property type="entry name" value="MFS general substrate transporter"/>
    <property type="match status" value="1"/>
</dbReference>
<comment type="similarity">
    <text evidence="2">Belongs to the major facilitator superfamily. Proton-dependent oligopeptide transporter (POT/PTR) (TC 2.A.17) family.</text>
</comment>
<reference evidence="8" key="2">
    <citation type="submission" date="2025-08" db="UniProtKB">
        <authorList>
            <consortium name="RefSeq"/>
        </authorList>
    </citation>
    <scope>IDENTIFICATION</scope>
</reference>